<evidence type="ECO:0000313" key="2">
    <source>
        <dbReference type="EMBL" id="KAL3076851.1"/>
    </source>
</evidence>
<keyword evidence="3" id="KW-1185">Reference proteome</keyword>
<feature type="compositionally biased region" description="Basic and acidic residues" evidence="1">
    <location>
        <begin position="51"/>
        <end position="70"/>
    </location>
</feature>
<name>A0ABD2IC38_9BILA</name>
<comment type="caution">
    <text evidence="2">The sequence shown here is derived from an EMBL/GenBank/DDBJ whole genome shotgun (WGS) entry which is preliminary data.</text>
</comment>
<accession>A0ABD2IC38</accession>
<dbReference type="EMBL" id="JBICBT010001241">
    <property type="protein sequence ID" value="KAL3076851.1"/>
    <property type="molecule type" value="Genomic_DNA"/>
</dbReference>
<evidence type="ECO:0000256" key="1">
    <source>
        <dbReference type="SAM" id="MobiDB-lite"/>
    </source>
</evidence>
<proteinExistence type="predicted"/>
<organism evidence="2 3">
    <name type="scientific">Heterodera trifolii</name>
    <dbReference type="NCBI Taxonomy" id="157864"/>
    <lineage>
        <taxon>Eukaryota</taxon>
        <taxon>Metazoa</taxon>
        <taxon>Ecdysozoa</taxon>
        <taxon>Nematoda</taxon>
        <taxon>Chromadorea</taxon>
        <taxon>Rhabditida</taxon>
        <taxon>Tylenchina</taxon>
        <taxon>Tylenchomorpha</taxon>
        <taxon>Tylenchoidea</taxon>
        <taxon>Heteroderidae</taxon>
        <taxon>Heteroderinae</taxon>
        <taxon>Heterodera</taxon>
    </lineage>
</organism>
<dbReference type="AlphaFoldDB" id="A0ABD2IC38"/>
<gene>
    <name evidence="2" type="ORF">niasHT_033753</name>
</gene>
<evidence type="ECO:0000313" key="3">
    <source>
        <dbReference type="Proteomes" id="UP001620626"/>
    </source>
</evidence>
<sequence length="130" mass="15304">MAKKTGTSEVTSVLPTVTNVHRCAMTKTELTVSAKTTNTIYRHQLPIVHDDHFRNNNNRDRRSFRQEDGKSKRRTDHSKNERPGEDRKFFFRSLGYESSACYFTDPIKSCHWQFHVFINTLIYENISDNF</sequence>
<reference evidence="2 3" key="1">
    <citation type="submission" date="2024-10" db="EMBL/GenBank/DDBJ databases">
        <authorList>
            <person name="Kim D."/>
        </authorList>
    </citation>
    <scope>NUCLEOTIDE SEQUENCE [LARGE SCALE GENOMIC DNA]</scope>
    <source>
        <strain evidence="2">BH-2024</strain>
    </source>
</reference>
<protein>
    <submittedName>
        <fullName evidence="2">Uncharacterized protein</fullName>
    </submittedName>
</protein>
<feature type="region of interest" description="Disordered" evidence="1">
    <location>
        <begin position="51"/>
        <end position="84"/>
    </location>
</feature>
<dbReference type="Proteomes" id="UP001620626">
    <property type="component" value="Unassembled WGS sequence"/>
</dbReference>